<sequence length="877" mass="98556">MDVDYAADAMDVDYAEIYKEVNQVTRPVPTRVCSEVMSIQRMYFQLDDLDAKLLRNTEVVKRLYVFADVVEMVGQSVELAASVEVVILCRIFKTTRSDAVLRFLSLTSRLECDATPVYASANVVSHFFVRPRPGAADPRLLITIHATQLVAPARTQLRVQRPNVVLHRAQFWALEEIFMPGGVSTGATQPVLRPAVTQDGAMEWRISPYVAGGALAARSFHFTHPHVYRTSQDYLGFTGIFIPEPIPYDLLTNSNIWLGMECTTLICELIDKYQRQATQTVEAAHHHVAWLDKQLLSMGNRITSSNIPKKNVQQIETLHFRVQSLLKIYRRTANGVDAPLIVPSLQYDVYDRIINLMTRAAESYDNDFKQLNLFIQQNEILGSFLLDQNRAFAQKERDMENHHLQLVTLQGHELQATGDKLQALNRQLAEQSEAMDQAKADMDAGIKEYRDAMIANAIFSVFKAIAALCLAAATGGAAAGAAAGAAVDTAAQLSELARVLQSVVKLLKRIENVVKTINAITAFLTELESLNQLIELPEMPEMPTDADWSIFENEIEAVAEGMPTEISEVPAWKAKCKNVAAVGREIITTVAHVEKLQYEISVSKMLQDIAQQQAERLEGLRIEDLDNYLEMATELDMRTNRILMGLLDMLSLQTGALSYHYLLRPRPFTGWVRMETVWRTLLQNESDKLVAIAALGAPQEFSRSYVVENIPVSLLKEGADWIFDIPVHDPVFPSLWSSVRIDYVEMKFPPDTTHLPTTKGGKVYFLLQAARFFHDRLQEDEVLHYQAAVPLVYQYAYHVESGETTLSNRPPQASSALYMRMTPFTRWRLRLSASAPENEGLEFPTATTEDATTEIAITFFVTARRRISTRVDSSSTT</sequence>
<feature type="coiled-coil region" evidence="1">
    <location>
        <begin position="414"/>
        <end position="441"/>
    </location>
</feature>
<proteinExistence type="evidence at transcript level"/>
<evidence type="ECO:0000313" key="2">
    <source>
        <dbReference type="EMBL" id="AUY61912.1"/>
    </source>
</evidence>
<evidence type="ECO:0000256" key="1">
    <source>
        <dbReference type="SAM" id="Coils"/>
    </source>
</evidence>
<name>A0A3S6ZRI1_ADIRA</name>
<dbReference type="AlphaFoldDB" id="A0A3S6ZRI1"/>
<reference evidence="2" key="1">
    <citation type="submission" date="2017-02" db="EMBL/GenBank/DDBJ databases">
        <authorList>
            <person name="Liu L."/>
            <person name="Lum A."/>
            <person name="Yalpani N."/>
        </authorList>
    </citation>
    <scope>NUCLEOTIDE SEQUENCE</scope>
</reference>
<keyword evidence="1" id="KW-0175">Coiled coil</keyword>
<protein>
    <submittedName>
        <fullName evidence="2">IPD083Gb</fullName>
    </submittedName>
</protein>
<dbReference type="Gene3D" id="1.20.1170.10">
    <property type="match status" value="1"/>
</dbReference>
<dbReference type="PANTHER" id="PTHR34714:SF2">
    <property type="entry name" value="EGF-LIKE DOMAIN-CONTAINING PROTEIN"/>
    <property type="match status" value="1"/>
</dbReference>
<organism evidence="2">
    <name type="scientific">Adiantum raddianum</name>
    <name type="common">Maidenhair fern</name>
    <dbReference type="NCBI Taxonomy" id="32168"/>
    <lineage>
        <taxon>Eukaryota</taxon>
        <taxon>Viridiplantae</taxon>
        <taxon>Streptophyta</taxon>
        <taxon>Embryophyta</taxon>
        <taxon>Tracheophyta</taxon>
        <taxon>Polypodiopsida</taxon>
        <taxon>Polypodiidae</taxon>
        <taxon>Polypodiales</taxon>
        <taxon>Pteridineae</taxon>
        <taxon>Pteridaceae</taxon>
        <taxon>Vittarioideae</taxon>
        <taxon>Adiantum</taxon>
    </lineage>
</organism>
<dbReference type="EMBL" id="KY558381">
    <property type="protein sequence ID" value="AUY61912.1"/>
    <property type="molecule type" value="mRNA"/>
</dbReference>
<dbReference type="PANTHER" id="PTHR34714">
    <property type="entry name" value="EGF-LIKE DOMAIN-CONTAINING PROTEIN"/>
    <property type="match status" value="1"/>
</dbReference>
<accession>A0A3S6ZRI1</accession>